<keyword evidence="1" id="KW-0812">Transmembrane</keyword>
<proteinExistence type="predicted"/>
<keyword evidence="1" id="KW-0472">Membrane</keyword>
<dbReference type="Proteomes" id="UP000637383">
    <property type="component" value="Unassembled WGS sequence"/>
</dbReference>
<dbReference type="RefSeq" id="WP_190958766.1">
    <property type="nucleotide sequence ID" value="NZ_JACJTU010000045.1"/>
</dbReference>
<protein>
    <submittedName>
        <fullName evidence="2">Uncharacterized protein</fullName>
    </submittedName>
</protein>
<keyword evidence="1" id="KW-1133">Transmembrane helix</keyword>
<accession>A0ABR8KIT3</accession>
<reference evidence="2 3" key="1">
    <citation type="journal article" date="2020" name="ISME J.">
        <title>Comparative genomics reveals insights into cyanobacterial evolution and habitat adaptation.</title>
        <authorList>
            <person name="Chen M.Y."/>
            <person name="Teng W.K."/>
            <person name="Zhao L."/>
            <person name="Hu C.X."/>
            <person name="Zhou Y.K."/>
            <person name="Han B.P."/>
            <person name="Song L.R."/>
            <person name="Shu W.S."/>
        </authorList>
    </citation>
    <scope>NUCLEOTIDE SEQUENCE [LARGE SCALE GENOMIC DNA]</scope>
    <source>
        <strain evidence="2 3">FACHB-159</strain>
    </source>
</reference>
<evidence type="ECO:0000256" key="1">
    <source>
        <dbReference type="SAM" id="Phobius"/>
    </source>
</evidence>
<evidence type="ECO:0000313" key="2">
    <source>
        <dbReference type="EMBL" id="MBD2738210.1"/>
    </source>
</evidence>
<dbReference type="Gene3D" id="1.10.490.20">
    <property type="entry name" value="Phycocyanins"/>
    <property type="match status" value="1"/>
</dbReference>
<sequence length="281" mass="31878">MEKQKKLLLLLKSVPVTVIFMFCFLKPNTFIYAQISSSTAIPTSSPIASTSLSQVSSSTQPQINWESMNAIGTLLSGIAAIVSLVKSGNNEKELKKVKTDIMQKESGKLFSEKLEKSKKLSLANLFKFIDTLIEQTPDQTKKKSLLDLKEELEKESIDLAKRDDASKEAETWLERNREQLAYEAINDALINDSSVRKVVREEFLSQIEDYLHAIHTSLDIGNTEYLEEVVNDLVHKHVLTNSLYKKALEYVSNKAASSQNLSQIAFKEMKYYLDYLMRNIP</sequence>
<evidence type="ECO:0000313" key="3">
    <source>
        <dbReference type="Proteomes" id="UP000637383"/>
    </source>
</evidence>
<dbReference type="InterPro" id="IPR038719">
    <property type="entry name" value="Phycobilisome_asu/bsu_sf"/>
</dbReference>
<name>A0ABR8KIT3_9NOSO</name>
<dbReference type="EMBL" id="JACJTU010000045">
    <property type="protein sequence ID" value="MBD2738210.1"/>
    <property type="molecule type" value="Genomic_DNA"/>
</dbReference>
<keyword evidence="3" id="KW-1185">Reference proteome</keyword>
<gene>
    <name evidence="2" type="ORF">H6H03_30760</name>
</gene>
<comment type="caution">
    <text evidence="2">The sequence shown here is derived from an EMBL/GenBank/DDBJ whole genome shotgun (WGS) entry which is preliminary data.</text>
</comment>
<organism evidence="2 3">
    <name type="scientific">Nostoc paludosum FACHB-159</name>
    <dbReference type="NCBI Taxonomy" id="2692908"/>
    <lineage>
        <taxon>Bacteria</taxon>
        <taxon>Bacillati</taxon>
        <taxon>Cyanobacteriota</taxon>
        <taxon>Cyanophyceae</taxon>
        <taxon>Nostocales</taxon>
        <taxon>Nostocaceae</taxon>
        <taxon>Nostoc</taxon>
    </lineage>
</organism>
<feature type="transmembrane region" description="Helical" evidence="1">
    <location>
        <begin position="7"/>
        <end position="27"/>
    </location>
</feature>